<evidence type="ECO:0000256" key="1">
    <source>
        <dbReference type="SAM" id="MobiDB-lite"/>
    </source>
</evidence>
<dbReference type="Proteomes" id="UP001148838">
    <property type="component" value="Unassembled WGS sequence"/>
</dbReference>
<feature type="region of interest" description="Disordered" evidence="1">
    <location>
        <begin position="65"/>
        <end position="109"/>
    </location>
</feature>
<name>A0ABQ8SJB5_PERAM</name>
<organism evidence="2 3">
    <name type="scientific">Periplaneta americana</name>
    <name type="common">American cockroach</name>
    <name type="synonym">Blatta americana</name>
    <dbReference type="NCBI Taxonomy" id="6978"/>
    <lineage>
        <taxon>Eukaryota</taxon>
        <taxon>Metazoa</taxon>
        <taxon>Ecdysozoa</taxon>
        <taxon>Arthropoda</taxon>
        <taxon>Hexapoda</taxon>
        <taxon>Insecta</taxon>
        <taxon>Pterygota</taxon>
        <taxon>Neoptera</taxon>
        <taxon>Polyneoptera</taxon>
        <taxon>Dictyoptera</taxon>
        <taxon>Blattodea</taxon>
        <taxon>Blattoidea</taxon>
        <taxon>Blattidae</taxon>
        <taxon>Blattinae</taxon>
        <taxon>Periplaneta</taxon>
    </lineage>
</organism>
<reference evidence="2 3" key="1">
    <citation type="journal article" date="2022" name="Allergy">
        <title>Genome assembly and annotation of Periplaneta americana reveal a comprehensive cockroach allergen profile.</title>
        <authorList>
            <person name="Wang L."/>
            <person name="Xiong Q."/>
            <person name="Saelim N."/>
            <person name="Wang L."/>
            <person name="Nong W."/>
            <person name="Wan A.T."/>
            <person name="Shi M."/>
            <person name="Liu X."/>
            <person name="Cao Q."/>
            <person name="Hui J.H.L."/>
            <person name="Sookrung N."/>
            <person name="Leung T.F."/>
            <person name="Tungtrongchitr A."/>
            <person name="Tsui S.K.W."/>
        </authorList>
    </citation>
    <scope>NUCLEOTIDE SEQUENCE [LARGE SCALE GENOMIC DNA]</scope>
    <source>
        <strain evidence="2">PWHHKU_190912</strain>
    </source>
</reference>
<sequence length="109" mass="12687">MDLREVGYDDRDWINLAQDRDRWRAYRTTLKDCRSVDEFGDSKTVFGEMRPSIRHRLFDVHLSVGENLGKKPQPDNQAKGKSNLRPKNRIGRQAPQLTELTPVANIDQH</sequence>
<comment type="caution">
    <text evidence="2">The sequence shown here is derived from an EMBL/GenBank/DDBJ whole genome shotgun (WGS) entry which is preliminary data.</text>
</comment>
<proteinExistence type="predicted"/>
<keyword evidence="3" id="KW-1185">Reference proteome</keyword>
<gene>
    <name evidence="2" type="ORF">ANN_16453</name>
</gene>
<protein>
    <submittedName>
        <fullName evidence="2">Uncharacterized protein</fullName>
    </submittedName>
</protein>
<evidence type="ECO:0000313" key="3">
    <source>
        <dbReference type="Proteomes" id="UP001148838"/>
    </source>
</evidence>
<evidence type="ECO:0000313" key="2">
    <source>
        <dbReference type="EMBL" id="KAJ4434133.1"/>
    </source>
</evidence>
<accession>A0ABQ8SJB5</accession>
<dbReference type="EMBL" id="JAJSOF020000027">
    <property type="protein sequence ID" value="KAJ4434133.1"/>
    <property type="molecule type" value="Genomic_DNA"/>
</dbReference>